<evidence type="ECO:0000256" key="3">
    <source>
        <dbReference type="SAM" id="MobiDB-lite"/>
    </source>
</evidence>
<sequence length="174" mass="18477">MSRPRIVGGTARGRPLEVPKSGTRPSPGRLREALFNILAFRVRGRFLDLYSGSGAVGLEAASRGFEAVCVELSRGAAAVIRKNARALDLDVQVVQGDALAFARAHPGAFEVVFAAPPYPLELREVFAAILEARPCKAGGLYVFQHPAELGLVGERRVYGSNALTLIEAPPVADG</sequence>
<feature type="region of interest" description="Disordered" evidence="3">
    <location>
        <begin position="1"/>
        <end position="25"/>
    </location>
</feature>
<dbReference type="eggNOG" id="COG0742">
    <property type="taxonomic scope" value="Bacteria"/>
</dbReference>
<dbReference type="RefSeq" id="WP_013177316.1">
    <property type="nucleotide sequence ID" value="NC_014221.1"/>
</dbReference>
<dbReference type="SUPFAM" id="SSF53335">
    <property type="entry name" value="S-adenosyl-L-methionine-dependent methyltransferases"/>
    <property type="match status" value="1"/>
</dbReference>
<dbReference type="GO" id="GO:0008168">
    <property type="term" value="F:methyltransferase activity"/>
    <property type="evidence" value="ECO:0007669"/>
    <property type="project" value="UniProtKB-KW"/>
</dbReference>
<evidence type="ECO:0000256" key="1">
    <source>
        <dbReference type="ARBA" id="ARBA00022603"/>
    </source>
</evidence>
<dbReference type="Gene3D" id="3.40.50.150">
    <property type="entry name" value="Vaccinia Virus protein VP39"/>
    <property type="match status" value="1"/>
</dbReference>
<accession>D7CU46</accession>
<dbReference type="PANTHER" id="PTHR43542">
    <property type="entry name" value="METHYLTRANSFERASE"/>
    <property type="match status" value="1"/>
</dbReference>
<dbReference type="Proteomes" id="UP000000379">
    <property type="component" value="Chromosome"/>
</dbReference>
<dbReference type="PIRSF" id="PIRSF004553">
    <property type="entry name" value="CHP00095"/>
    <property type="match status" value="1"/>
</dbReference>
<dbReference type="AlphaFoldDB" id="D7CU46"/>
<dbReference type="CDD" id="cd02440">
    <property type="entry name" value="AdoMet_MTases"/>
    <property type="match status" value="1"/>
</dbReference>
<evidence type="ECO:0008006" key="6">
    <source>
        <dbReference type="Google" id="ProtNLM"/>
    </source>
</evidence>
<protein>
    <recommendedName>
        <fullName evidence="6">Methyltransferase</fullName>
    </recommendedName>
</protein>
<reference evidence="5" key="1">
    <citation type="submission" date="2010-05" db="EMBL/GenBank/DDBJ databases">
        <title>The complete genome of Truepera radiovictris DSM 17093.</title>
        <authorList>
            <consortium name="US DOE Joint Genome Institute (JGI-PGF)"/>
            <person name="Lucas S."/>
            <person name="Copeland A."/>
            <person name="Lapidus A."/>
            <person name="Glavina del Rio T."/>
            <person name="Dalin E."/>
            <person name="Tice H."/>
            <person name="Bruce D."/>
            <person name="Goodwin L."/>
            <person name="Pitluck S."/>
            <person name="Kyrpides N."/>
            <person name="Mavromatis K."/>
            <person name="Ovchinnikova G."/>
            <person name="Munk A.C."/>
            <person name="Detter J.C."/>
            <person name="Han C."/>
            <person name="Tapia R."/>
            <person name="Land M."/>
            <person name="Hauser L."/>
            <person name="Markowitz V."/>
            <person name="Cheng J.-F."/>
            <person name="Hugenholtz P."/>
            <person name="Woyke T."/>
            <person name="Wu D."/>
            <person name="Tindall B."/>
            <person name="Pomrenke H.G."/>
            <person name="Brambilla E."/>
            <person name="Klenk H.-P."/>
            <person name="Eisen J.A."/>
        </authorList>
    </citation>
    <scope>NUCLEOTIDE SEQUENCE [LARGE SCALE GENOMIC DNA]</scope>
    <source>
        <strain evidence="5">DSM 17093 / CIP 108686 / LMG 22925 / RQ-24</strain>
    </source>
</reference>
<evidence type="ECO:0000313" key="5">
    <source>
        <dbReference type="Proteomes" id="UP000000379"/>
    </source>
</evidence>
<dbReference type="OrthoDB" id="9803017at2"/>
<proteinExistence type="predicted"/>
<evidence type="ECO:0000256" key="2">
    <source>
        <dbReference type="ARBA" id="ARBA00022679"/>
    </source>
</evidence>
<dbReference type="GO" id="GO:0031167">
    <property type="term" value="P:rRNA methylation"/>
    <property type="evidence" value="ECO:0007669"/>
    <property type="project" value="InterPro"/>
</dbReference>
<gene>
    <name evidence="4" type="ordered locus">Trad_0810</name>
</gene>
<keyword evidence="1" id="KW-0489">Methyltransferase</keyword>
<dbReference type="Pfam" id="PF03602">
    <property type="entry name" value="Cons_hypoth95"/>
    <property type="match status" value="1"/>
</dbReference>
<dbReference type="STRING" id="649638.Trad_0810"/>
<dbReference type="KEGG" id="tra:Trad_0810"/>
<evidence type="ECO:0000313" key="4">
    <source>
        <dbReference type="EMBL" id="ADI13944.1"/>
    </source>
</evidence>
<dbReference type="InterPro" id="IPR004398">
    <property type="entry name" value="RNA_MeTrfase_RsmD"/>
</dbReference>
<name>D7CU46_TRURR</name>
<reference evidence="4 5" key="2">
    <citation type="journal article" date="2011" name="Stand. Genomic Sci.">
        <title>Complete genome sequence of Truepera radiovictrix type strain (RQ-24).</title>
        <authorList>
            <person name="Ivanova N."/>
            <person name="Rohde C."/>
            <person name="Munk C."/>
            <person name="Nolan M."/>
            <person name="Lucas S."/>
            <person name="Del Rio T.G."/>
            <person name="Tice H."/>
            <person name="Deshpande S."/>
            <person name="Cheng J.F."/>
            <person name="Tapia R."/>
            <person name="Han C."/>
            <person name="Goodwin L."/>
            <person name="Pitluck S."/>
            <person name="Liolios K."/>
            <person name="Mavromatis K."/>
            <person name="Mikhailova N."/>
            <person name="Pati A."/>
            <person name="Chen A."/>
            <person name="Palaniappan K."/>
            <person name="Land M."/>
            <person name="Hauser L."/>
            <person name="Chang Y.J."/>
            <person name="Jeffries C.D."/>
            <person name="Brambilla E."/>
            <person name="Rohde M."/>
            <person name="Goker M."/>
            <person name="Tindall B.J."/>
            <person name="Woyke T."/>
            <person name="Bristow J."/>
            <person name="Eisen J.A."/>
            <person name="Markowitz V."/>
            <person name="Hugenholtz P."/>
            <person name="Kyrpides N.C."/>
            <person name="Klenk H.P."/>
            <person name="Lapidus A."/>
        </authorList>
    </citation>
    <scope>NUCLEOTIDE SEQUENCE [LARGE SCALE GENOMIC DNA]</scope>
    <source>
        <strain evidence="5">DSM 17093 / CIP 108686 / LMG 22925 / RQ-24</strain>
    </source>
</reference>
<dbReference type="InterPro" id="IPR029063">
    <property type="entry name" value="SAM-dependent_MTases_sf"/>
</dbReference>
<keyword evidence="2" id="KW-0808">Transferase</keyword>
<dbReference type="EMBL" id="CP002049">
    <property type="protein sequence ID" value="ADI13944.1"/>
    <property type="molecule type" value="Genomic_DNA"/>
</dbReference>
<keyword evidence="5" id="KW-1185">Reference proteome</keyword>
<dbReference type="HOGENOM" id="CLU_075826_0_2_0"/>
<dbReference type="PANTHER" id="PTHR43542:SF1">
    <property type="entry name" value="METHYLTRANSFERASE"/>
    <property type="match status" value="1"/>
</dbReference>
<organism evidence="4 5">
    <name type="scientific">Truepera radiovictrix (strain DSM 17093 / CIP 108686 / LMG 22925 / RQ-24)</name>
    <dbReference type="NCBI Taxonomy" id="649638"/>
    <lineage>
        <taxon>Bacteria</taxon>
        <taxon>Thermotogati</taxon>
        <taxon>Deinococcota</taxon>
        <taxon>Deinococci</taxon>
        <taxon>Trueperales</taxon>
        <taxon>Trueperaceae</taxon>
        <taxon>Truepera</taxon>
    </lineage>
</organism>